<name>A0ABX5PV25_9FLAO</name>
<proteinExistence type="predicted"/>
<sequence>MIGVFLGFLISNWSASNRDEEKTSVVLNSIENEIQSNKSKIENVIDYHRTLRDSTRYYLNQQFVKPVRPTFFRGVNTVILNNSAFETAIQTGLVTNIPVDEIQRLNDIYGKQESYKQFSNMLLSGLITMGFDGNEKAMKRLLMYLSISMTDIVIKEEQLLESYTAALEL</sequence>
<gene>
    <name evidence="1" type="ORF">LX97_02967</name>
</gene>
<dbReference type="EMBL" id="QKZR01000006">
    <property type="protein sequence ID" value="PZX37872.1"/>
    <property type="molecule type" value="Genomic_DNA"/>
</dbReference>
<evidence type="ECO:0000313" key="1">
    <source>
        <dbReference type="EMBL" id="PZX37872.1"/>
    </source>
</evidence>
<accession>A0ABX5PV25</accession>
<dbReference type="RefSeq" id="WP_015363734.1">
    <property type="nucleotide sequence ID" value="NZ_QKZR01000006.1"/>
</dbReference>
<reference evidence="1 2" key="1">
    <citation type="submission" date="2018-06" db="EMBL/GenBank/DDBJ databases">
        <title>Genomic Encyclopedia of Archaeal and Bacterial Type Strains, Phase II (KMG-II): from individual species to whole genera.</title>
        <authorList>
            <person name="Goeker M."/>
        </authorList>
    </citation>
    <scope>NUCLEOTIDE SEQUENCE [LARGE SCALE GENOMIC DNA]</scope>
    <source>
        <strain evidence="1 2">DSM 17205</strain>
    </source>
</reference>
<comment type="caution">
    <text evidence="1">The sequence shown here is derived from an EMBL/GenBank/DDBJ whole genome shotgun (WGS) entry which is preliminary data.</text>
</comment>
<evidence type="ECO:0000313" key="2">
    <source>
        <dbReference type="Proteomes" id="UP000248584"/>
    </source>
</evidence>
<organism evidence="1 2">
    <name type="scientific">Nonlabens dokdonensis</name>
    <dbReference type="NCBI Taxonomy" id="328515"/>
    <lineage>
        <taxon>Bacteria</taxon>
        <taxon>Pseudomonadati</taxon>
        <taxon>Bacteroidota</taxon>
        <taxon>Flavobacteriia</taxon>
        <taxon>Flavobacteriales</taxon>
        <taxon>Flavobacteriaceae</taxon>
        <taxon>Nonlabens</taxon>
    </lineage>
</organism>
<keyword evidence="2" id="KW-1185">Reference proteome</keyword>
<dbReference type="Proteomes" id="UP000248584">
    <property type="component" value="Unassembled WGS sequence"/>
</dbReference>
<protein>
    <submittedName>
        <fullName evidence="1">Uncharacterized protein</fullName>
    </submittedName>
</protein>